<dbReference type="GO" id="GO:0008061">
    <property type="term" value="F:chitin binding"/>
    <property type="evidence" value="ECO:0007669"/>
    <property type="project" value="UniProtKB-KW"/>
</dbReference>
<keyword evidence="8" id="KW-1185">Reference proteome</keyword>
<dbReference type="PANTHER" id="PTHR23301:SF110">
    <property type="entry name" value="LD43683P-RELATED"/>
    <property type="match status" value="1"/>
</dbReference>
<reference evidence="7" key="1">
    <citation type="submission" date="2023-07" db="EMBL/GenBank/DDBJ databases">
        <title>Chromosome-level genome assembly of Artemia franciscana.</title>
        <authorList>
            <person name="Jo E."/>
        </authorList>
    </citation>
    <scope>NUCLEOTIDE SEQUENCE</scope>
    <source>
        <tissue evidence="7">Whole body</tissue>
    </source>
</reference>
<evidence type="ECO:0000256" key="2">
    <source>
        <dbReference type="ARBA" id="ARBA00022729"/>
    </source>
</evidence>
<dbReference type="AlphaFoldDB" id="A0AA88I4H6"/>
<keyword evidence="3" id="KW-0677">Repeat</keyword>
<gene>
    <name evidence="7" type="ORF">QYM36_005219</name>
</gene>
<evidence type="ECO:0000256" key="4">
    <source>
        <dbReference type="ARBA" id="ARBA00023157"/>
    </source>
</evidence>
<evidence type="ECO:0000256" key="3">
    <source>
        <dbReference type="ARBA" id="ARBA00022737"/>
    </source>
</evidence>
<dbReference type="Proteomes" id="UP001187531">
    <property type="component" value="Unassembled WGS sequence"/>
</dbReference>
<evidence type="ECO:0000256" key="1">
    <source>
        <dbReference type="ARBA" id="ARBA00022669"/>
    </source>
</evidence>
<dbReference type="InterPro" id="IPR002557">
    <property type="entry name" value="Chitin-bd_dom"/>
</dbReference>
<keyword evidence="1" id="KW-0147">Chitin-binding</keyword>
<evidence type="ECO:0000256" key="5">
    <source>
        <dbReference type="ARBA" id="ARBA00023180"/>
    </source>
</evidence>
<dbReference type="GO" id="GO:0005576">
    <property type="term" value="C:extracellular region"/>
    <property type="evidence" value="ECO:0007669"/>
    <property type="project" value="InterPro"/>
</dbReference>
<keyword evidence="4" id="KW-1015">Disulfide bond</keyword>
<feature type="domain" description="Chitin-binding type-2" evidence="6">
    <location>
        <begin position="8"/>
        <end position="66"/>
    </location>
</feature>
<dbReference type="PANTHER" id="PTHR23301">
    <property type="entry name" value="CHITIN BINDING PERITROPHIN-A"/>
    <property type="match status" value="1"/>
</dbReference>
<accession>A0AA88I4H6</accession>
<protein>
    <recommendedName>
        <fullName evidence="6">Chitin-binding type-2 domain-containing protein</fullName>
    </recommendedName>
</protein>
<proteinExistence type="predicted"/>
<name>A0AA88I4H6_ARTSF</name>
<comment type="caution">
    <text evidence="7">The sequence shown here is derived from an EMBL/GenBank/DDBJ whole genome shotgun (WGS) entry which is preliminary data.</text>
</comment>
<dbReference type="SMART" id="SM00494">
    <property type="entry name" value="ChtBD2"/>
    <property type="match status" value="3"/>
</dbReference>
<feature type="domain" description="Chitin-binding type-2" evidence="6">
    <location>
        <begin position="144"/>
        <end position="211"/>
    </location>
</feature>
<organism evidence="7 8">
    <name type="scientific">Artemia franciscana</name>
    <name type="common">Brine shrimp</name>
    <name type="synonym">Artemia sanfranciscana</name>
    <dbReference type="NCBI Taxonomy" id="6661"/>
    <lineage>
        <taxon>Eukaryota</taxon>
        <taxon>Metazoa</taxon>
        <taxon>Ecdysozoa</taxon>
        <taxon>Arthropoda</taxon>
        <taxon>Crustacea</taxon>
        <taxon>Branchiopoda</taxon>
        <taxon>Anostraca</taxon>
        <taxon>Artemiidae</taxon>
        <taxon>Artemia</taxon>
    </lineage>
</organism>
<keyword evidence="2" id="KW-0732">Signal</keyword>
<keyword evidence="5" id="KW-0325">Glycoprotein</keyword>
<dbReference type="InterPro" id="IPR051940">
    <property type="entry name" value="Chitin_bind-dev_reg"/>
</dbReference>
<dbReference type="SUPFAM" id="SSF57625">
    <property type="entry name" value="Invertebrate chitin-binding proteins"/>
    <property type="match status" value="3"/>
</dbReference>
<feature type="domain" description="Chitin-binding type-2" evidence="6">
    <location>
        <begin position="76"/>
        <end position="136"/>
    </location>
</feature>
<dbReference type="EMBL" id="JAVRJZ010000008">
    <property type="protein sequence ID" value="KAK2719661.1"/>
    <property type="molecule type" value="Genomic_DNA"/>
</dbReference>
<dbReference type="InterPro" id="IPR036508">
    <property type="entry name" value="Chitin-bd_dom_sf"/>
</dbReference>
<evidence type="ECO:0000313" key="7">
    <source>
        <dbReference type="EMBL" id="KAK2719661.1"/>
    </source>
</evidence>
<evidence type="ECO:0000259" key="6">
    <source>
        <dbReference type="PROSITE" id="PS50940"/>
    </source>
</evidence>
<dbReference type="Gene3D" id="2.170.140.10">
    <property type="entry name" value="Chitin binding domain"/>
    <property type="match status" value="3"/>
</dbReference>
<dbReference type="Pfam" id="PF01607">
    <property type="entry name" value="CBM_14"/>
    <property type="match status" value="3"/>
</dbReference>
<sequence length="229" mass="25877">MTVRNLTDFLCPKSDGIFPDPNQCDKFWECVDGEAESQLCPDGLVYDPTNRNVNKCDHRFQVDCSDRPELQPAQPTEACPRRNGIFAHPESSVCHLFYTCVDGAAVQTECAAGLVFDENTGTCTWPESAGRQGCFKKAGRLPDGFECPTEEVKDVRGLTEIHPKYPHEDCAKFYVCLNRIEPRLLTCDRFKVFNVEKSFCDDPENVPDCEDYFGDVPVFQKPATKVREE</sequence>
<evidence type="ECO:0000313" key="8">
    <source>
        <dbReference type="Proteomes" id="UP001187531"/>
    </source>
</evidence>
<dbReference type="PROSITE" id="PS50940">
    <property type="entry name" value="CHIT_BIND_II"/>
    <property type="match status" value="3"/>
</dbReference>